<name>A0A915L316_ROMCU</name>
<organism evidence="1 2">
    <name type="scientific">Romanomermis culicivorax</name>
    <name type="common">Nematode worm</name>
    <dbReference type="NCBI Taxonomy" id="13658"/>
    <lineage>
        <taxon>Eukaryota</taxon>
        <taxon>Metazoa</taxon>
        <taxon>Ecdysozoa</taxon>
        <taxon>Nematoda</taxon>
        <taxon>Enoplea</taxon>
        <taxon>Dorylaimia</taxon>
        <taxon>Mermithida</taxon>
        <taxon>Mermithoidea</taxon>
        <taxon>Mermithidae</taxon>
        <taxon>Romanomermis</taxon>
    </lineage>
</organism>
<keyword evidence="1" id="KW-1185">Reference proteome</keyword>
<accession>A0A915L316</accession>
<evidence type="ECO:0000313" key="1">
    <source>
        <dbReference type="Proteomes" id="UP000887565"/>
    </source>
</evidence>
<dbReference type="AlphaFoldDB" id="A0A915L316"/>
<reference evidence="2" key="1">
    <citation type="submission" date="2022-11" db="UniProtKB">
        <authorList>
            <consortium name="WormBaseParasite"/>
        </authorList>
    </citation>
    <scope>IDENTIFICATION</scope>
</reference>
<sequence>MKILVEEWCPATSIAIFNANFNSRTFDNDVPTKDDWIYNPQHYYNYHCHTIMHVSTPPCLHFHLNNTSTNCLHHQGVLPIPPPTHFQVQIVRKQEDQWSAATLDHGLSLCNLQCHDLHLP</sequence>
<dbReference type="Proteomes" id="UP000887565">
    <property type="component" value="Unplaced"/>
</dbReference>
<evidence type="ECO:0000313" key="2">
    <source>
        <dbReference type="WBParaSite" id="nRc.2.0.1.t44887-RA"/>
    </source>
</evidence>
<dbReference type="WBParaSite" id="nRc.2.0.1.t44887-RA">
    <property type="protein sequence ID" value="nRc.2.0.1.t44887-RA"/>
    <property type="gene ID" value="nRc.2.0.1.g44887"/>
</dbReference>
<protein>
    <submittedName>
        <fullName evidence="2">Uncharacterized protein</fullName>
    </submittedName>
</protein>
<proteinExistence type="predicted"/>